<comment type="catalytic activity">
    <reaction evidence="1">
        <text>ATP + protein L-histidine = ADP + protein N-phospho-L-histidine.</text>
        <dbReference type="EC" id="2.7.13.3"/>
    </reaction>
</comment>
<evidence type="ECO:0000259" key="11">
    <source>
        <dbReference type="Pfam" id="PF02518"/>
    </source>
</evidence>
<keyword evidence="4" id="KW-0808">Transferase</keyword>
<keyword evidence="7" id="KW-0067">ATP-binding</keyword>
<keyword evidence="15" id="KW-1185">Reference proteome</keyword>
<feature type="domain" description="Histidine kinase/HSP90-like ATPase" evidence="11">
    <location>
        <begin position="341"/>
        <end position="437"/>
    </location>
</feature>
<evidence type="ECO:0000313" key="14">
    <source>
        <dbReference type="EMBL" id="GAA1779840.1"/>
    </source>
</evidence>
<dbReference type="EC" id="2.7.13.3" evidence="2"/>
<dbReference type="Pfam" id="PF23539">
    <property type="entry name" value="DUF7134"/>
    <property type="match status" value="1"/>
</dbReference>
<dbReference type="InterPro" id="IPR003594">
    <property type="entry name" value="HATPase_dom"/>
</dbReference>
<evidence type="ECO:0000259" key="12">
    <source>
        <dbReference type="Pfam" id="PF07730"/>
    </source>
</evidence>
<proteinExistence type="predicted"/>
<evidence type="ECO:0000256" key="3">
    <source>
        <dbReference type="ARBA" id="ARBA00022553"/>
    </source>
</evidence>
<feature type="region of interest" description="Disordered" evidence="9">
    <location>
        <begin position="451"/>
        <end position="470"/>
    </location>
</feature>
<evidence type="ECO:0000256" key="10">
    <source>
        <dbReference type="SAM" id="Phobius"/>
    </source>
</evidence>
<gene>
    <name evidence="14" type="ORF">GCM10009768_05890</name>
</gene>
<keyword evidence="5" id="KW-0547">Nucleotide-binding</keyword>
<dbReference type="PANTHER" id="PTHR24421">
    <property type="entry name" value="NITRATE/NITRITE SENSOR PROTEIN NARX-RELATED"/>
    <property type="match status" value="1"/>
</dbReference>
<evidence type="ECO:0000256" key="9">
    <source>
        <dbReference type="SAM" id="MobiDB-lite"/>
    </source>
</evidence>
<comment type="caution">
    <text evidence="14">The sequence shown here is derived from an EMBL/GenBank/DDBJ whole genome shotgun (WGS) entry which is preliminary data.</text>
</comment>
<evidence type="ECO:0000313" key="15">
    <source>
        <dbReference type="Proteomes" id="UP001500851"/>
    </source>
</evidence>
<evidence type="ECO:0000256" key="8">
    <source>
        <dbReference type="ARBA" id="ARBA00023012"/>
    </source>
</evidence>
<feature type="transmembrane region" description="Helical" evidence="10">
    <location>
        <begin position="179"/>
        <end position="198"/>
    </location>
</feature>
<dbReference type="Pfam" id="PF07730">
    <property type="entry name" value="HisKA_3"/>
    <property type="match status" value="1"/>
</dbReference>
<reference evidence="14 15" key="1">
    <citation type="journal article" date="2019" name="Int. J. Syst. Evol. Microbiol.">
        <title>The Global Catalogue of Microorganisms (GCM) 10K type strain sequencing project: providing services to taxonomists for standard genome sequencing and annotation.</title>
        <authorList>
            <consortium name="The Broad Institute Genomics Platform"/>
            <consortium name="The Broad Institute Genome Sequencing Center for Infectious Disease"/>
            <person name="Wu L."/>
            <person name="Ma J."/>
        </authorList>
    </citation>
    <scope>NUCLEOTIDE SEQUENCE [LARGE SCALE GENOMIC DNA]</scope>
    <source>
        <strain evidence="14 15">JCM 14736</strain>
    </source>
</reference>
<keyword evidence="6" id="KW-0418">Kinase</keyword>
<keyword evidence="10" id="KW-1133">Transmembrane helix</keyword>
<dbReference type="RefSeq" id="WP_344029085.1">
    <property type="nucleotide sequence ID" value="NZ_BAAAOB010000001.1"/>
</dbReference>
<dbReference type="Proteomes" id="UP001500851">
    <property type="component" value="Unassembled WGS sequence"/>
</dbReference>
<keyword evidence="10" id="KW-0812">Transmembrane</keyword>
<dbReference type="InterPro" id="IPR055558">
    <property type="entry name" value="DUF7134"/>
</dbReference>
<evidence type="ECO:0000256" key="2">
    <source>
        <dbReference type="ARBA" id="ARBA00012438"/>
    </source>
</evidence>
<feature type="compositionally biased region" description="Pro residues" evidence="9">
    <location>
        <begin position="1"/>
        <end position="16"/>
    </location>
</feature>
<dbReference type="CDD" id="cd16917">
    <property type="entry name" value="HATPase_UhpB-NarQ-NarX-like"/>
    <property type="match status" value="1"/>
</dbReference>
<organism evidence="14 15">
    <name type="scientific">Leucobacter iarius</name>
    <dbReference type="NCBI Taxonomy" id="333963"/>
    <lineage>
        <taxon>Bacteria</taxon>
        <taxon>Bacillati</taxon>
        <taxon>Actinomycetota</taxon>
        <taxon>Actinomycetes</taxon>
        <taxon>Micrococcales</taxon>
        <taxon>Microbacteriaceae</taxon>
        <taxon>Leucobacter</taxon>
    </lineage>
</organism>
<feature type="region of interest" description="Disordered" evidence="9">
    <location>
        <begin position="1"/>
        <end position="23"/>
    </location>
</feature>
<dbReference type="Gene3D" id="1.20.5.1930">
    <property type="match status" value="1"/>
</dbReference>
<name>A0ABN2LBE7_9MICO</name>
<dbReference type="Gene3D" id="3.30.565.10">
    <property type="entry name" value="Histidine kinase-like ATPase, C-terminal domain"/>
    <property type="match status" value="1"/>
</dbReference>
<dbReference type="InterPro" id="IPR050482">
    <property type="entry name" value="Sensor_HK_TwoCompSys"/>
</dbReference>
<evidence type="ECO:0000256" key="5">
    <source>
        <dbReference type="ARBA" id="ARBA00022741"/>
    </source>
</evidence>
<accession>A0ABN2LBE7</accession>
<evidence type="ECO:0000256" key="1">
    <source>
        <dbReference type="ARBA" id="ARBA00000085"/>
    </source>
</evidence>
<keyword evidence="10" id="KW-0472">Membrane</keyword>
<protein>
    <recommendedName>
        <fullName evidence="2">histidine kinase</fullName>
        <ecNumber evidence="2">2.7.13.3</ecNumber>
    </recommendedName>
</protein>
<dbReference type="InterPro" id="IPR036890">
    <property type="entry name" value="HATPase_C_sf"/>
</dbReference>
<evidence type="ECO:0000256" key="7">
    <source>
        <dbReference type="ARBA" id="ARBA00022840"/>
    </source>
</evidence>
<feature type="transmembrane region" description="Helical" evidence="10">
    <location>
        <begin position="153"/>
        <end position="173"/>
    </location>
</feature>
<feature type="domain" description="Signal transduction histidine kinase subgroup 3 dimerisation and phosphoacceptor" evidence="12">
    <location>
        <begin position="232"/>
        <end position="298"/>
    </location>
</feature>
<feature type="transmembrane region" description="Helical" evidence="10">
    <location>
        <begin position="50"/>
        <end position="72"/>
    </location>
</feature>
<feature type="domain" description="DUF7134" evidence="13">
    <location>
        <begin position="38"/>
        <end position="203"/>
    </location>
</feature>
<dbReference type="InterPro" id="IPR011712">
    <property type="entry name" value="Sig_transdc_His_kin_sub3_dim/P"/>
</dbReference>
<keyword evidence="8" id="KW-0902">Two-component regulatory system</keyword>
<dbReference type="SUPFAM" id="SSF55874">
    <property type="entry name" value="ATPase domain of HSP90 chaperone/DNA topoisomerase II/histidine kinase"/>
    <property type="match status" value="1"/>
</dbReference>
<evidence type="ECO:0000256" key="6">
    <source>
        <dbReference type="ARBA" id="ARBA00022777"/>
    </source>
</evidence>
<evidence type="ECO:0000256" key="4">
    <source>
        <dbReference type="ARBA" id="ARBA00022679"/>
    </source>
</evidence>
<sequence>MTFPPQPVPQDPPPARPAADPRAAASELKLPREPGVIRRWLAAHPLAVDIFIAGSYLFGNGSLALLGWISSLAGTPVLPHEPPLVALVVLLSLVRTVVVCAALILRRRYPLLGTIAVALCCFGDNTVLLAGNVVALMFLLYAVPVYRSVRAGWVAYGIALLPTALPMLISGTINRESDTVAGFLIVSLGILAVLMLGINLGNRRRYLRAIIDRAHQLARERDQLARLAVAEERSRIARDMHDIVAHSVSVMIALSEGAARAAEVAPEAASDAMRRSAETGRTALGEMRRLLGALQEGDDGPAARAPQPGVAEIPELVQSFRDAGLTVRLSEKGTPSGDRGQEVAVYRVVQESLTNALRHAGGAAVDVTLAHDRVATSVEVRNGPRLSGNAAPDPGLGGVGSGRGLRGIAERVRVFGGEFSAGPADGGGWVVRAVVPAGLGQHTAPLVIQQPGATQPLDRDTVEGNEGSAP</sequence>
<feature type="transmembrane region" description="Helical" evidence="10">
    <location>
        <begin position="111"/>
        <end position="141"/>
    </location>
</feature>
<dbReference type="Pfam" id="PF02518">
    <property type="entry name" value="HATPase_c"/>
    <property type="match status" value="1"/>
</dbReference>
<dbReference type="PANTHER" id="PTHR24421:SF10">
    <property type="entry name" value="NITRATE_NITRITE SENSOR PROTEIN NARQ"/>
    <property type="match status" value="1"/>
</dbReference>
<evidence type="ECO:0000259" key="13">
    <source>
        <dbReference type="Pfam" id="PF23539"/>
    </source>
</evidence>
<feature type="transmembrane region" description="Helical" evidence="10">
    <location>
        <begin position="84"/>
        <end position="105"/>
    </location>
</feature>
<dbReference type="EMBL" id="BAAAOB010000001">
    <property type="protein sequence ID" value="GAA1779840.1"/>
    <property type="molecule type" value="Genomic_DNA"/>
</dbReference>
<keyword evidence="3" id="KW-0597">Phosphoprotein</keyword>